<dbReference type="EMBL" id="MU003515">
    <property type="protein sequence ID" value="KAF2468570.1"/>
    <property type="molecule type" value="Genomic_DNA"/>
</dbReference>
<evidence type="ECO:0000313" key="2">
    <source>
        <dbReference type="Proteomes" id="UP000799755"/>
    </source>
</evidence>
<keyword evidence="2" id="KW-1185">Reference proteome</keyword>
<accession>A0ACB6QNW9</accession>
<evidence type="ECO:0000313" key="1">
    <source>
        <dbReference type="EMBL" id="KAF2468570.1"/>
    </source>
</evidence>
<reference evidence="1" key="1">
    <citation type="journal article" date="2020" name="Stud. Mycol.">
        <title>101 Dothideomycetes genomes: a test case for predicting lifestyles and emergence of pathogens.</title>
        <authorList>
            <person name="Haridas S."/>
            <person name="Albert R."/>
            <person name="Binder M."/>
            <person name="Bloem J."/>
            <person name="Labutti K."/>
            <person name="Salamov A."/>
            <person name="Andreopoulos B."/>
            <person name="Baker S."/>
            <person name="Barry K."/>
            <person name="Bills G."/>
            <person name="Bluhm B."/>
            <person name="Cannon C."/>
            <person name="Castanera R."/>
            <person name="Culley D."/>
            <person name="Daum C."/>
            <person name="Ezra D."/>
            <person name="Gonzalez J."/>
            <person name="Henrissat B."/>
            <person name="Kuo A."/>
            <person name="Liang C."/>
            <person name="Lipzen A."/>
            <person name="Lutzoni F."/>
            <person name="Magnuson J."/>
            <person name="Mondo S."/>
            <person name="Nolan M."/>
            <person name="Ohm R."/>
            <person name="Pangilinan J."/>
            <person name="Park H.-J."/>
            <person name="Ramirez L."/>
            <person name="Alfaro M."/>
            <person name="Sun H."/>
            <person name="Tritt A."/>
            <person name="Yoshinaga Y."/>
            <person name="Zwiers L.-H."/>
            <person name="Turgeon B."/>
            <person name="Goodwin S."/>
            <person name="Spatafora J."/>
            <person name="Crous P."/>
            <person name="Grigoriev I."/>
        </authorList>
    </citation>
    <scope>NUCLEOTIDE SEQUENCE</scope>
    <source>
        <strain evidence="1">ATCC 200398</strain>
    </source>
</reference>
<protein>
    <submittedName>
        <fullName evidence="1">Uncharacterized protein</fullName>
    </submittedName>
</protein>
<dbReference type="Proteomes" id="UP000799755">
    <property type="component" value="Unassembled WGS sequence"/>
</dbReference>
<name>A0ACB6QNW9_9PLEO</name>
<comment type="caution">
    <text evidence="1">The sequence shown here is derived from an EMBL/GenBank/DDBJ whole genome shotgun (WGS) entry which is preliminary data.</text>
</comment>
<gene>
    <name evidence="1" type="ORF">BDR25DRAFT_55914</name>
</gene>
<proteinExistence type="predicted"/>
<sequence length="94" mass="10610">MACSTPLSVKRPKRASLRFAGIPDARDVLAVYFWWRKQKFFAMKIDQRSQFDESSVRSVFGGDEETAPLSPFLRAGFEERTAGFDLLGVGGQFE</sequence>
<organism evidence="1 2">
    <name type="scientific">Lindgomyces ingoldianus</name>
    <dbReference type="NCBI Taxonomy" id="673940"/>
    <lineage>
        <taxon>Eukaryota</taxon>
        <taxon>Fungi</taxon>
        <taxon>Dikarya</taxon>
        <taxon>Ascomycota</taxon>
        <taxon>Pezizomycotina</taxon>
        <taxon>Dothideomycetes</taxon>
        <taxon>Pleosporomycetidae</taxon>
        <taxon>Pleosporales</taxon>
        <taxon>Lindgomycetaceae</taxon>
        <taxon>Lindgomyces</taxon>
    </lineage>
</organism>